<dbReference type="EMBL" id="CP154792">
    <property type="protein sequence ID" value="XAN19656.1"/>
    <property type="molecule type" value="Genomic_DNA"/>
</dbReference>
<sequence>MTLDDLKKIDSEARNSKSKAEQLRNASQTLATVRNADPRKPITELLGTMASSYWGYGQQMVARDELIRALDELLPEALRIAELRLEARARAASARHRALAEQVRSFFDEEVKQ</sequence>
<reference evidence="2 3" key="1">
    <citation type="submission" date="2024-05" db="EMBL/GenBank/DDBJ databases">
        <title>Achromobacter denitrificans. BP1, complete genome.</title>
        <authorList>
            <person name="Zhang B."/>
        </authorList>
    </citation>
    <scope>NUCLEOTIDE SEQUENCE [LARGE SCALE GENOMIC DNA]</scope>
    <source>
        <strain evidence="2 3">BP1</strain>
    </source>
</reference>
<evidence type="ECO:0000313" key="2">
    <source>
        <dbReference type="EMBL" id="XAN19656.1"/>
    </source>
</evidence>
<dbReference type="RefSeq" id="WP_343499683.1">
    <property type="nucleotide sequence ID" value="NZ_CP154792.1"/>
</dbReference>
<gene>
    <name evidence="2" type="ORF">AAIK43_16810</name>
</gene>
<protein>
    <submittedName>
        <fullName evidence="2">Uncharacterized protein</fullName>
    </submittedName>
</protein>
<accession>A0ABZ3GFI3</accession>
<proteinExistence type="predicted"/>
<feature type="region of interest" description="Disordered" evidence="1">
    <location>
        <begin position="1"/>
        <end position="35"/>
    </location>
</feature>
<organism evidence="2 3">
    <name type="scientific">Achromobacter denitrificans</name>
    <name type="common">Alcaligenes denitrificans</name>
    <dbReference type="NCBI Taxonomy" id="32002"/>
    <lineage>
        <taxon>Bacteria</taxon>
        <taxon>Pseudomonadati</taxon>
        <taxon>Pseudomonadota</taxon>
        <taxon>Betaproteobacteria</taxon>
        <taxon>Burkholderiales</taxon>
        <taxon>Alcaligenaceae</taxon>
        <taxon>Achromobacter</taxon>
    </lineage>
</organism>
<feature type="compositionally biased region" description="Basic and acidic residues" evidence="1">
    <location>
        <begin position="1"/>
        <end position="22"/>
    </location>
</feature>
<dbReference type="Proteomes" id="UP001446337">
    <property type="component" value="Chromosome"/>
</dbReference>
<evidence type="ECO:0000313" key="3">
    <source>
        <dbReference type="Proteomes" id="UP001446337"/>
    </source>
</evidence>
<name>A0ABZ3GFI3_ACHDE</name>
<evidence type="ECO:0000256" key="1">
    <source>
        <dbReference type="SAM" id="MobiDB-lite"/>
    </source>
</evidence>
<keyword evidence="3" id="KW-1185">Reference proteome</keyword>